<dbReference type="SUPFAM" id="SSF53850">
    <property type="entry name" value="Periplasmic binding protein-like II"/>
    <property type="match status" value="1"/>
</dbReference>
<reference evidence="6" key="1">
    <citation type="journal article" date="2015" name="MBio">
        <title>Genome-Resolved Metagenomic Analysis Reveals Roles for Candidate Phyla and Other Microbial Community Members in Biogeochemical Transformations in Oil Reservoirs.</title>
        <authorList>
            <person name="Hu P."/>
            <person name="Tom L."/>
            <person name="Singh A."/>
            <person name="Thomas B.C."/>
            <person name="Baker B.J."/>
            <person name="Piceno Y.M."/>
            <person name="Andersen G.L."/>
            <person name="Banfield J.F."/>
        </authorList>
    </citation>
    <scope>NUCLEOTIDE SEQUENCE [LARGE SCALE GENOMIC DNA]</scope>
</reference>
<dbReference type="Pfam" id="PF00496">
    <property type="entry name" value="SBP_bac_5"/>
    <property type="match status" value="1"/>
</dbReference>
<evidence type="ECO:0000256" key="3">
    <source>
        <dbReference type="ARBA" id="ARBA00022729"/>
    </source>
</evidence>
<comment type="similarity">
    <text evidence="1">Belongs to the bacterial solute-binding protein 5 family.</text>
</comment>
<organism evidence="5 6">
    <name type="scientific">Thermacetogenium phaeum</name>
    <dbReference type="NCBI Taxonomy" id="85874"/>
    <lineage>
        <taxon>Bacteria</taxon>
        <taxon>Bacillati</taxon>
        <taxon>Bacillota</taxon>
        <taxon>Clostridia</taxon>
        <taxon>Thermoanaerobacterales</taxon>
        <taxon>Thermoanaerobacteraceae</taxon>
        <taxon>Thermacetogenium</taxon>
    </lineage>
</organism>
<dbReference type="PIRSF" id="PIRSF002741">
    <property type="entry name" value="MppA"/>
    <property type="match status" value="1"/>
</dbReference>
<feature type="domain" description="Solute-binding protein family 5" evidence="4">
    <location>
        <begin position="2"/>
        <end position="339"/>
    </location>
</feature>
<comment type="caution">
    <text evidence="5">The sequence shown here is derived from an EMBL/GenBank/DDBJ whole genome shotgun (WGS) entry which is preliminary data.</text>
</comment>
<dbReference type="PANTHER" id="PTHR30290">
    <property type="entry name" value="PERIPLASMIC BINDING COMPONENT OF ABC TRANSPORTER"/>
    <property type="match status" value="1"/>
</dbReference>
<evidence type="ECO:0000313" key="5">
    <source>
        <dbReference type="EMBL" id="KUK36917.1"/>
    </source>
</evidence>
<dbReference type="InterPro" id="IPR000914">
    <property type="entry name" value="SBP_5_dom"/>
</dbReference>
<dbReference type="PANTHER" id="PTHR30290:SF9">
    <property type="entry name" value="OLIGOPEPTIDE-BINDING PROTEIN APPA"/>
    <property type="match status" value="1"/>
</dbReference>
<dbReference type="Gene3D" id="3.40.190.10">
    <property type="entry name" value="Periplasmic binding protein-like II"/>
    <property type="match status" value="1"/>
</dbReference>
<evidence type="ECO:0000256" key="1">
    <source>
        <dbReference type="ARBA" id="ARBA00005695"/>
    </source>
</evidence>
<dbReference type="Gene3D" id="3.10.105.10">
    <property type="entry name" value="Dipeptide-binding Protein, Domain 3"/>
    <property type="match status" value="1"/>
</dbReference>
<evidence type="ECO:0000256" key="2">
    <source>
        <dbReference type="ARBA" id="ARBA00022448"/>
    </source>
</evidence>
<keyword evidence="3" id="KW-0732">Signal</keyword>
<dbReference type="AlphaFoldDB" id="A0A101FH83"/>
<proteinExistence type="inferred from homology"/>
<dbReference type="GO" id="GO:1904680">
    <property type="term" value="F:peptide transmembrane transporter activity"/>
    <property type="evidence" value="ECO:0007669"/>
    <property type="project" value="TreeGrafter"/>
</dbReference>
<evidence type="ECO:0000259" key="4">
    <source>
        <dbReference type="Pfam" id="PF00496"/>
    </source>
</evidence>
<sequence length="434" mass="49426">MRKGVKFHNGKEFDAEAAKFAFTHYLGKTGFIAQRVSAVVNQDSFTIVDKYTLEVKTLKPFPLLPQLMTHQRLVAVEPEAFNKGEIVGTGPFKFKEEVKDQYVVVERNDEYWGEKPYFKRIVFKIIPDANTRVMALQRGEVDVVLNPPYPLVNELKSEFNVVVARRSHTPHLIFNLKRPELSDVRVRKALCMAIDKKKVTETVHENLAQPAKTLIPPELIFSAEGELQGLSYNPAEAKRLLQEAGYRDTNSNGYVDKNGQDLQLKLAYTPEFEPSYEGMALAVADYCKGIGVKVDLVKLSYAQFSEEVLNKGNYDLTIYTGGIFWGTPSSILYDTFYSKSGIQDQLRFFNSAIDELMERGMELEAVKDFSGAAEYYKKLQKYVFEDIVTQCPLVYLNHIVVSKKNVKNLSPFPFYWLYYNGDSGNELVKVKWGG</sequence>
<evidence type="ECO:0000313" key="6">
    <source>
        <dbReference type="Proteomes" id="UP000053326"/>
    </source>
</evidence>
<dbReference type="InterPro" id="IPR030678">
    <property type="entry name" value="Peptide/Ni-bd"/>
</dbReference>
<dbReference type="EMBL" id="LGFO01000027">
    <property type="protein sequence ID" value="KUK36917.1"/>
    <property type="molecule type" value="Genomic_DNA"/>
</dbReference>
<dbReference type="GO" id="GO:0015833">
    <property type="term" value="P:peptide transport"/>
    <property type="evidence" value="ECO:0007669"/>
    <property type="project" value="TreeGrafter"/>
</dbReference>
<keyword evidence="2" id="KW-0813">Transport</keyword>
<dbReference type="GO" id="GO:0042597">
    <property type="term" value="C:periplasmic space"/>
    <property type="evidence" value="ECO:0007669"/>
    <property type="project" value="UniProtKB-ARBA"/>
</dbReference>
<dbReference type="InterPro" id="IPR039424">
    <property type="entry name" value="SBP_5"/>
</dbReference>
<dbReference type="GO" id="GO:0043190">
    <property type="term" value="C:ATP-binding cassette (ABC) transporter complex"/>
    <property type="evidence" value="ECO:0007669"/>
    <property type="project" value="InterPro"/>
</dbReference>
<name>A0A101FH83_9THEO</name>
<dbReference type="Proteomes" id="UP000053326">
    <property type="component" value="Unassembled WGS sequence"/>
</dbReference>
<accession>A0A101FH83</accession>
<protein>
    <submittedName>
        <fullName evidence="5">Oligopeptide-binding protein AppA</fullName>
    </submittedName>
</protein>
<gene>
    <name evidence="5" type="ORF">XD66_0376</name>
</gene>